<evidence type="ECO:0000259" key="7">
    <source>
        <dbReference type="PROSITE" id="PS50109"/>
    </source>
</evidence>
<dbReference type="RefSeq" id="WP_084049125.1">
    <property type="nucleotide sequence ID" value="NZ_FWWU01000009.1"/>
</dbReference>
<dbReference type="Pfam" id="PF00512">
    <property type="entry name" value="HisKA"/>
    <property type="match status" value="1"/>
</dbReference>
<dbReference type="PRINTS" id="PR00344">
    <property type="entry name" value="BCTRLSENSOR"/>
</dbReference>
<evidence type="ECO:0000256" key="3">
    <source>
        <dbReference type="ARBA" id="ARBA00022553"/>
    </source>
</evidence>
<dbReference type="OrthoDB" id="59230at2"/>
<dbReference type="PANTHER" id="PTHR43711:SF1">
    <property type="entry name" value="HISTIDINE KINASE 1"/>
    <property type="match status" value="1"/>
</dbReference>
<dbReference type="AlphaFoldDB" id="A0A1W1VHA8"/>
<keyword evidence="9" id="KW-1185">Reference proteome</keyword>
<protein>
    <recommendedName>
        <fullName evidence="2">histidine kinase</fullName>
        <ecNumber evidence="2">2.7.13.3</ecNumber>
    </recommendedName>
</protein>
<keyword evidence="3" id="KW-0597">Phosphoprotein</keyword>
<dbReference type="InterPro" id="IPR003594">
    <property type="entry name" value="HATPase_dom"/>
</dbReference>
<dbReference type="InterPro" id="IPR036890">
    <property type="entry name" value="HATPase_C_sf"/>
</dbReference>
<dbReference type="Gene3D" id="1.10.287.130">
    <property type="match status" value="1"/>
</dbReference>
<dbReference type="Gene3D" id="3.30.565.10">
    <property type="entry name" value="Histidine kinase-like ATPase, C-terminal domain"/>
    <property type="match status" value="1"/>
</dbReference>
<feature type="domain" description="Histidine kinase" evidence="7">
    <location>
        <begin position="154"/>
        <end position="371"/>
    </location>
</feature>
<dbReference type="SUPFAM" id="SSF52172">
    <property type="entry name" value="CheY-like"/>
    <property type="match status" value="1"/>
</dbReference>
<evidence type="ECO:0000313" key="8">
    <source>
        <dbReference type="EMBL" id="SMB92738.1"/>
    </source>
</evidence>
<proteinExistence type="predicted"/>
<evidence type="ECO:0000256" key="2">
    <source>
        <dbReference type="ARBA" id="ARBA00012438"/>
    </source>
</evidence>
<organism evidence="8 9">
    <name type="scientific">Deinococcus hopiensis KR-140</name>
    <dbReference type="NCBI Taxonomy" id="695939"/>
    <lineage>
        <taxon>Bacteria</taxon>
        <taxon>Thermotogati</taxon>
        <taxon>Deinococcota</taxon>
        <taxon>Deinococci</taxon>
        <taxon>Deinococcales</taxon>
        <taxon>Deinococcaceae</taxon>
        <taxon>Deinococcus</taxon>
    </lineage>
</organism>
<dbReference type="FunFam" id="3.30.565.10:FF:000006">
    <property type="entry name" value="Sensor histidine kinase WalK"/>
    <property type="match status" value="1"/>
</dbReference>
<gene>
    <name evidence="8" type="ORF">SAMN00790413_01710</name>
</gene>
<dbReference type="CDD" id="cd00082">
    <property type="entry name" value="HisKA"/>
    <property type="match status" value="1"/>
</dbReference>
<dbReference type="InterPro" id="IPR004358">
    <property type="entry name" value="Sig_transdc_His_kin-like_C"/>
</dbReference>
<evidence type="ECO:0000313" key="9">
    <source>
        <dbReference type="Proteomes" id="UP000192582"/>
    </source>
</evidence>
<dbReference type="InterPro" id="IPR005467">
    <property type="entry name" value="His_kinase_dom"/>
</dbReference>
<dbReference type="InterPro" id="IPR036097">
    <property type="entry name" value="HisK_dim/P_sf"/>
</dbReference>
<dbReference type="InterPro" id="IPR003661">
    <property type="entry name" value="HisK_dim/P_dom"/>
</dbReference>
<reference evidence="8 9" key="1">
    <citation type="submission" date="2017-04" db="EMBL/GenBank/DDBJ databases">
        <authorList>
            <person name="Afonso C.L."/>
            <person name="Miller P.J."/>
            <person name="Scott M.A."/>
            <person name="Spackman E."/>
            <person name="Goraichik I."/>
            <person name="Dimitrov K.M."/>
            <person name="Suarez D.L."/>
            <person name="Swayne D.E."/>
        </authorList>
    </citation>
    <scope>NUCLEOTIDE SEQUENCE [LARGE SCALE GENOMIC DNA]</scope>
    <source>
        <strain evidence="8 9">KR-140</strain>
    </source>
</reference>
<dbReference type="CDD" id="cd00075">
    <property type="entry name" value="HATPase"/>
    <property type="match status" value="1"/>
</dbReference>
<dbReference type="EMBL" id="FWWU01000009">
    <property type="protein sequence ID" value="SMB92738.1"/>
    <property type="molecule type" value="Genomic_DNA"/>
</dbReference>
<dbReference type="InterPro" id="IPR050736">
    <property type="entry name" value="Sensor_HK_Regulatory"/>
</dbReference>
<dbReference type="PANTHER" id="PTHR43711">
    <property type="entry name" value="TWO-COMPONENT HISTIDINE KINASE"/>
    <property type="match status" value="1"/>
</dbReference>
<dbReference type="SUPFAM" id="SSF55874">
    <property type="entry name" value="ATPase domain of HSP90 chaperone/DNA topoisomerase II/histidine kinase"/>
    <property type="match status" value="1"/>
</dbReference>
<keyword evidence="6" id="KW-0902">Two-component regulatory system</keyword>
<dbReference type="Pfam" id="PF02518">
    <property type="entry name" value="HATPase_c"/>
    <property type="match status" value="1"/>
</dbReference>
<dbReference type="STRING" id="695939.SAMN00790413_01710"/>
<dbReference type="GO" id="GO:0000155">
    <property type="term" value="F:phosphorelay sensor kinase activity"/>
    <property type="evidence" value="ECO:0007669"/>
    <property type="project" value="InterPro"/>
</dbReference>
<dbReference type="EC" id="2.7.13.3" evidence="2"/>
<dbReference type="SUPFAM" id="SSF47384">
    <property type="entry name" value="Homodimeric domain of signal transducing histidine kinase"/>
    <property type="match status" value="1"/>
</dbReference>
<keyword evidence="5 8" id="KW-0418">Kinase</keyword>
<dbReference type="FunFam" id="1.10.287.130:FF:000252">
    <property type="entry name" value="ATP-binding region ATPase domain protein"/>
    <property type="match status" value="1"/>
</dbReference>
<evidence type="ECO:0000256" key="4">
    <source>
        <dbReference type="ARBA" id="ARBA00022679"/>
    </source>
</evidence>
<dbReference type="SMART" id="SM00388">
    <property type="entry name" value="HisKA"/>
    <property type="match status" value="1"/>
</dbReference>
<accession>A0A1W1VHA8</accession>
<keyword evidence="4" id="KW-0808">Transferase</keyword>
<comment type="catalytic activity">
    <reaction evidence="1">
        <text>ATP + protein L-histidine = ADP + protein N-phospho-L-histidine.</text>
        <dbReference type="EC" id="2.7.13.3"/>
    </reaction>
</comment>
<evidence type="ECO:0000256" key="5">
    <source>
        <dbReference type="ARBA" id="ARBA00022777"/>
    </source>
</evidence>
<dbReference type="SMART" id="SM00387">
    <property type="entry name" value="HATPase_c"/>
    <property type="match status" value="1"/>
</dbReference>
<name>A0A1W1VHA8_9DEIO</name>
<dbReference type="InterPro" id="IPR011006">
    <property type="entry name" value="CheY-like_superfamily"/>
</dbReference>
<evidence type="ECO:0000256" key="1">
    <source>
        <dbReference type="ARBA" id="ARBA00000085"/>
    </source>
</evidence>
<evidence type="ECO:0000256" key="6">
    <source>
        <dbReference type="ARBA" id="ARBA00023012"/>
    </source>
</evidence>
<dbReference type="PROSITE" id="PS50109">
    <property type="entry name" value="HIS_KIN"/>
    <property type="match status" value="1"/>
</dbReference>
<dbReference type="Proteomes" id="UP000192582">
    <property type="component" value="Unassembled WGS sequence"/>
</dbReference>
<sequence>MSRANAAVVFVVSHDRARAEALRPALPEADVYAIADAETLLREAHVHPPAAALLYTDLPGIPLAEVLPLLRQRAELAGTHWLAVGRKGLGALLAAGADALIGDTTPVDALALQVRALLRRAGEHHDLEHRVSQLQRRLDDWEHEERVRDQLVHMLVHDLKNPIAAVMGLLEVVEEDERLLPDLRDLVKVARDETGHLLHLTVNMLDVRKIQAGKMNLRPELVFTPMFEEIITQACGDIGSGLRDRMLRVQVAPNLSPTRADPEILRRVFANLISNAMKHTVVGGTIQVRVWQAENETRATVVDDGEGIPAEDIPNLFAAFEQSRLTLHGRFDTGMGLAFCKMAVEEHGGRISVESERGHGATFTFTLPLAHDNEEDDFAELLS</sequence>